<protein>
    <submittedName>
        <fullName evidence="3">DUF1080 domain-containing protein</fullName>
    </submittedName>
</protein>
<dbReference type="InterPro" id="IPR010496">
    <property type="entry name" value="AL/BT2_dom"/>
</dbReference>
<evidence type="ECO:0000259" key="2">
    <source>
        <dbReference type="Pfam" id="PF06439"/>
    </source>
</evidence>
<dbReference type="Pfam" id="PF06439">
    <property type="entry name" value="3keto-disac_hyd"/>
    <property type="match status" value="1"/>
</dbReference>
<evidence type="ECO:0000256" key="1">
    <source>
        <dbReference type="SAM" id="SignalP"/>
    </source>
</evidence>
<dbReference type="EMBL" id="JBHUJB010000031">
    <property type="protein sequence ID" value="MFD2158701.1"/>
    <property type="molecule type" value="Genomic_DNA"/>
</dbReference>
<gene>
    <name evidence="3" type="ORF">ACFSW8_07320</name>
</gene>
<feature type="signal peptide" evidence="1">
    <location>
        <begin position="1"/>
        <end position="24"/>
    </location>
</feature>
<feature type="domain" description="3-keto-alpha-glucoside-1,2-lyase/3-keto-2-hydroxy-glucal hydratase" evidence="2">
    <location>
        <begin position="34"/>
        <end position="231"/>
    </location>
</feature>
<dbReference type="Gene3D" id="2.60.120.560">
    <property type="entry name" value="Exo-inulinase, domain 1"/>
    <property type="match status" value="1"/>
</dbReference>
<dbReference type="Proteomes" id="UP001597389">
    <property type="component" value="Unassembled WGS sequence"/>
</dbReference>
<accession>A0ABW4ZAW9</accession>
<feature type="chain" id="PRO_5045772730" evidence="1">
    <location>
        <begin position="25"/>
        <end position="249"/>
    </location>
</feature>
<sequence>MRTMIKSIASAGLMASVTLTGAMAQEKKDQSKEGFVSVFDGKSLAGWVTPDGQAKYWSVKDGAITGGDLENRVPRNVWIILDQNRENFVMTFKVRFINGDGGGLKNSGIQIRSIRHGSNIAGYQVDAGPPIEGKNTNGGLGYWGYMWDEHRRNRMVGTPVDAKALRPAVKDWDWNEYKIVADGKSIKSWINGVAALDYTEKDANIAADGLIALQAHSGGKFLVQFKDIEIKDLAPTPGSVKWADLKKKK</sequence>
<keyword evidence="1" id="KW-0732">Signal</keyword>
<evidence type="ECO:0000313" key="4">
    <source>
        <dbReference type="Proteomes" id="UP001597389"/>
    </source>
</evidence>
<keyword evidence="4" id="KW-1185">Reference proteome</keyword>
<evidence type="ECO:0000313" key="3">
    <source>
        <dbReference type="EMBL" id="MFD2158701.1"/>
    </source>
</evidence>
<name>A0ABW4ZAW9_9BACT</name>
<comment type="caution">
    <text evidence="3">The sequence shown here is derived from an EMBL/GenBank/DDBJ whole genome shotgun (WGS) entry which is preliminary data.</text>
</comment>
<proteinExistence type="predicted"/>
<reference evidence="4" key="1">
    <citation type="journal article" date="2019" name="Int. J. Syst. Evol. Microbiol.">
        <title>The Global Catalogue of Microorganisms (GCM) 10K type strain sequencing project: providing services to taxonomists for standard genome sequencing and annotation.</title>
        <authorList>
            <consortium name="The Broad Institute Genomics Platform"/>
            <consortium name="The Broad Institute Genome Sequencing Center for Infectious Disease"/>
            <person name="Wu L."/>
            <person name="Ma J."/>
        </authorList>
    </citation>
    <scope>NUCLEOTIDE SEQUENCE [LARGE SCALE GENOMIC DNA]</scope>
    <source>
        <strain evidence="4">CCUG 57942</strain>
    </source>
</reference>
<organism evidence="3 4">
    <name type="scientific">Rubritalea tangerina</name>
    <dbReference type="NCBI Taxonomy" id="430798"/>
    <lineage>
        <taxon>Bacteria</taxon>
        <taxon>Pseudomonadati</taxon>
        <taxon>Verrucomicrobiota</taxon>
        <taxon>Verrucomicrobiia</taxon>
        <taxon>Verrucomicrobiales</taxon>
        <taxon>Rubritaleaceae</taxon>
        <taxon>Rubritalea</taxon>
    </lineage>
</organism>